<sequence>MFGCVNEICLCLNSSHTYWNGSACVSKNGFHDVCITSVECAESLFCTHNQCKCDRDDYWTGSICVLKKSVYAQCSSNDECNSNLICDGHHCGCASNLYWDGKTCMENGRGEDYIFFVTDDFWHDKHTVTLVLIKSNNSMDTNLTMCDSPDKSQMSIDEWLKIRHIGLYGHENETAFLIGQNVALTGVVSSEGRSKQCAIISSNEPVRIYAFLKDADFMEGFLVIPLEFLSTNYVIPSFFVQPEAYFYRHTDSLFAIGALYSNTTINITLQIDDGSITYDGANYTTNQTISIVLNENTIFQLSHDTDLTGTTISASKPIAIVSGNRCNTVATLKPDSSFYCQPFMEMILPVNQLDNAYVIPKLALRVNSTVRILAVNNTEVTIQQDDSIISTRTIMSSAFIDFQYDNISSVCSMSDIMVIIYPEDQQNTLIGSFMMTVTGIHQYLYEYDFIVPYVRFENFISITVNSDEINGFILDDQLLNVHDVFNITHNSDLFSSFSLPISQGEHYIVHATKARFGLWVYGDNYGYQGGMAYKT</sequence>
<name>A0A8B6DXG1_MYTGA</name>
<evidence type="ECO:0000259" key="1">
    <source>
        <dbReference type="Pfam" id="PF17517"/>
    </source>
</evidence>
<keyword evidence="3" id="KW-1185">Reference proteome</keyword>
<reference evidence="2" key="1">
    <citation type="submission" date="2018-11" db="EMBL/GenBank/DDBJ databases">
        <authorList>
            <person name="Alioto T."/>
            <person name="Alioto T."/>
        </authorList>
    </citation>
    <scope>NUCLEOTIDE SEQUENCE</scope>
</reference>
<gene>
    <name evidence="2" type="ORF">MGAL_10B030094</name>
</gene>
<evidence type="ECO:0000313" key="3">
    <source>
        <dbReference type="Proteomes" id="UP000596742"/>
    </source>
</evidence>
<organism evidence="2 3">
    <name type="scientific">Mytilus galloprovincialis</name>
    <name type="common">Mediterranean mussel</name>
    <dbReference type="NCBI Taxonomy" id="29158"/>
    <lineage>
        <taxon>Eukaryota</taxon>
        <taxon>Metazoa</taxon>
        <taxon>Spiralia</taxon>
        <taxon>Lophotrochozoa</taxon>
        <taxon>Mollusca</taxon>
        <taxon>Bivalvia</taxon>
        <taxon>Autobranchia</taxon>
        <taxon>Pteriomorphia</taxon>
        <taxon>Mytilida</taxon>
        <taxon>Mytiloidea</taxon>
        <taxon>Mytilidae</taxon>
        <taxon>Mytilinae</taxon>
        <taxon>Mytilus</taxon>
    </lineage>
</organism>
<protein>
    <recommendedName>
        <fullName evidence="1">IgGFc-binding protein N-terminal domain-containing protein</fullName>
    </recommendedName>
</protein>
<comment type="caution">
    <text evidence="2">The sequence shown here is derived from an EMBL/GenBank/DDBJ whole genome shotgun (WGS) entry which is preliminary data.</text>
</comment>
<dbReference type="PANTHER" id="PTHR46534:SF1">
    <property type="entry name" value="IGGFC-BINDING PROTEIN N-TERMINAL DOMAIN-CONTAINING PROTEIN"/>
    <property type="match status" value="1"/>
</dbReference>
<accession>A0A8B6DXG1</accession>
<dbReference type="AlphaFoldDB" id="A0A8B6DXG1"/>
<feature type="domain" description="IgGFc-binding protein N-terminal" evidence="1">
    <location>
        <begin position="220"/>
        <end position="522"/>
    </location>
</feature>
<dbReference type="InterPro" id="IPR035234">
    <property type="entry name" value="IgGFc-bd_N"/>
</dbReference>
<dbReference type="PANTHER" id="PTHR46534">
    <property type="entry name" value="IGGFC_BINDING DOMAIN-CONTAINING PROTEIN"/>
    <property type="match status" value="1"/>
</dbReference>
<dbReference type="OrthoDB" id="6105197at2759"/>
<proteinExistence type="predicted"/>
<evidence type="ECO:0000313" key="2">
    <source>
        <dbReference type="EMBL" id="VDI25745.1"/>
    </source>
</evidence>
<dbReference type="Proteomes" id="UP000596742">
    <property type="component" value="Unassembled WGS sequence"/>
</dbReference>
<dbReference type="Pfam" id="PF17517">
    <property type="entry name" value="IgGFc_binding"/>
    <property type="match status" value="1"/>
</dbReference>
<dbReference type="EMBL" id="UYJE01004178">
    <property type="protein sequence ID" value="VDI25745.1"/>
    <property type="molecule type" value="Genomic_DNA"/>
</dbReference>